<dbReference type="GO" id="GO:0005886">
    <property type="term" value="C:plasma membrane"/>
    <property type="evidence" value="ECO:0007669"/>
    <property type="project" value="TreeGrafter"/>
</dbReference>
<dbReference type="SMART" id="SM00369">
    <property type="entry name" value="LRR_TYP"/>
    <property type="match status" value="14"/>
</dbReference>
<dbReference type="InterPro" id="IPR001611">
    <property type="entry name" value="Leu-rich_rpt"/>
</dbReference>
<dbReference type="SMART" id="SM00365">
    <property type="entry name" value="LRR_SD22"/>
    <property type="match status" value="4"/>
</dbReference>
<dbReference type="PANTHER" id="PTHR24369:SF211">
    <property type="entry name" value="LEUCINE-RICH REPEAT-CONTAINING PROTEIN 15-LIKE"/>
    <property type="match status" value="1"/>
</dbReference>
<evidence type="ECO:0000256" key="2">
    <source>
        <dbReference type="ARBA" id="ARBA00022737"/>
    </source>
</evidence>
<gene>
    <name evidence="4" type="ORF">BSL78_18241</name>
</gene>
<dbReference type="PANTHER" id="PTHR24369">
    <property type="entry name" value="ANTIGEN BSP, PUTATIVE-RELATED"/>
    <property type="match status" value="1"/>
</dbReference>
<name>A0A2G8KAA5_STIJA</name>
<protein>
    <submittedName>
        <fullName evidence="4">Uncharacterized protein</fullName>
    </submittedName>
</protein>
<dbReference type="InterPro" id="IPR050541">
    <property type="entry name" value="LRR_TM_domain-containing"/>
</dbReference>
<keyword evidence="3" id="KW-1133">Transmembrane helix</keyword>
<dbReference type="PROSITE" id="PS51450">
    <property type="entry name" value="LRR"/>
    <property type="match status" value="2"/>
</dbReference>
<dbReference type="Pfam" id="PF13855">
    <property type="entry name" value="LRR_8"/>
    <property type="match status" value="4"/>
</dbReference>
<dbReference type="STRING" id="307972.A0A2G8KAA5"/>
<dbReference type="SMART" id="SM01411">
    <property type="entry name" value="Ephrin_rec_like"/>
    <property type="match status" value="2"/>
</dbReference>
<dbReference type="InterPro" id="IPR003591">
    <property type="entry name" value="Leu-rich_rpt_typical-subtyp"/>
</dbReference>
<dbReference type="Gene3D" id="3.80.10.10">
    <property type="entry name" value="Ribonuclease Inhibitor"/>
    <property type="match status" value="4"/>
</dbReference>
<dbReference type="FunFam" id="3.80.10.10:FF:001164">
    <property type="entry name" value="GH01279p"/>
    <property type="match status" value="2"/>
</dbReference>
<feature type="transmembrane region" description="Helical" evidence="3">
    <location>
        <begin position="781"/>
        <end position="798"/>
    </location>
</feature>
<dbReference type="AlphaFoldDB" id="A0A2G8KAA5"/>
<feature type="transmembrane region" description="Helical" evidence="3">
    <location>
        <begin position="674"/>
        <end position="698"/>
    </location>
</feature>
<evidence type="ECO:0000256" key="1">
    <source>
        <dbReference type="ARBA" id="ARBA00022614"/>
    </source>
</evidence>
<dbReference type="EMBL" id="MRZV01000746">
    <property type="protein sequence ID" value="PIK44903.1"/>
    <property type="molecule type" value="Genomic_DNA"/>
</dbReference>
<dbReference type="SUPFAM" id="SSF52058">
    <property type="entry name" value="L domain-like"/>
    <property type="match status" value="1"/>
</dbReference>
<feature type="transmembrane region" description="Helical" evidence="3">
    <location>
        <begin position="710"/>
        <end position="729"/>
    </location>
</feature>
<organism evidence="4 5">
    <name type="scientific">Stichopus japonicus</name>
    <name type="common">Sea cucumber</name>
    <dbReference type="NCBI Taxonomy" id="307972"/>
    <lineage>
        <taxon>Eukaryota</taxon>
        <taxon>Metazoa</taxon>
        <taxon>Echinodermata</taxon>
        <taxon>Eleutherozoa</taxon>
        <taxon>Echinozoa</taxon>
        <taxon>Holothuroidea</taxon>
        <taxon>Aspidochirotacea</taxon>
        <taxon>Aspidochirotida</taxon>
        <taxon>Stichopodidae</taxon>
        <taxon>Apostichopus</taxon>
    </lineage>
</organism>
<keyword evidence="1" id="KW-0433">Leucine-rich repeat</keyword>
<dbReference type="InterPro" id="IPR032675">
    <property type="entry name" value="LRR_dom_sf"/>
</dbReference>
<feature type="non-terminal residue" evidence="4">
    <location>
        <position position="1"/>
    </location>
</feature>
<keyword evidence="5" id="KW-1185">Reference proteome</keyword>
<keyword evidence="3" id="KW-0472">Membrane</keyword>
<comment type="caution">
    <text evidence="4">The sequence shown here is derived from an EMBL/GenBank/DDBJ whole genome shotgun (WGS) entry which is preliminary data.</text>
</comment>
<keyword evidence="3" id="KW-0812">Transmembrane</keyword>
<dbReference type="OrthoDB" id="2013775at2759"/>
<dbReference type="SUPFAM" id="SSF52075">
    <property type="entry name" value="Outer arm dynein light chain 1"/>
    <property type="match status" value="1"/>
</dbReference>
<evidence type="ECO:0000313" key="5">
    <source>
        <dbReference type="Proteomes" id="UP000230750"/>
    </source>
</evidence>
<accession>A0A2G8KAA5</accession>
<feature type="transmembrane region" description="Helical" evidence="3">
    <location>
        <begin position="829"/>
        <end position="852"/>
    </location>
</feature>
<feature type="transmembrane region" description="Helical" evidence="3">
    <location>
        <begin position="885"/>
        <end position="909"/>
    </location>
</feature>
<dbReference type="Proteomes" id="UP000230750">
    <property type="component" value="Unassembled WGS sequence"/>
</dbReference>
<keyword evidence="2" id="KW-0677">Repeat</keyword>
<sequence length="1091" mass="123666">TLSYNSIDHLHDASFHGITNTAILSLNDNNLRILPEKVFEGLPLLETLNVESSYLQTIPRNGFRQLPELTQLTFGNNSIDMLHPGTFRNLSKLEILKLDYNKINLIQEGTFEGLLKVYLLYLSNNELKTLSKNVFKELVLLEYLELSYNMLTDIQVGCFEGLQSLRFLFLNSNKLRSLSARLFEGLSSLEKLNLKGNQITILQEGNFVGLSSLYQLNLSCNSISTIGNGSFHGLQNLHYMDLSVNNLQVLPTKGFSDLNYLETLYLQTNKINMLQNGNFDGLSNVTFLDLSANNISQIIPGTFNHTDMFYLETLFLQRNKLTIIHRDAFIGLDMLLFLCLYSNQIHQIEDDVFFLRNLRYIYLFENNLTDITGNPFRSKVMKELHLYGNEIRTFEPESLTTIPVKAKIYISCDSLFSLPINTNHDKIQCVNPLSLPSITQSHVIANALKVDGFNCTKIQIIDFYTCKPCEPGTYGDTILGGCHSCPVGGFFQDEIAQTKPSQPNWKIACKLCNEGTYVKAGHGISAKDCEVCPEGTNQSIAAGYRACYCKKNYARKDRYGPCFICLEEGLDCKQEFQTLLPGYMWDWKIPNANLTDYKKFVDNLQVENDSVATHTNYTGEMPRIFECPRTESCPNNNDSITGNCAKGYTGWLCTNCESSFYSVLTSCVPCPSKAILAIESFVFFFVCGLTCFLLSWQIKRKTEKEMDARSFIDVLIARVKILLGFYQVIGEIFISLHDVNWTGPLVIMGKLISAFEINIVRLFVRPRCIDDKLDLNPKIQFIIGATSPVVIFLIPFLYYQAKKLYVYIRFTLAFRLSLRSHFENLKACFFACVIVLWFVIYPPVCSVIFSLYPLSCKTFPLNHDKTYNITRLRSDFDVDCTGLRAYHISAFILTVAYVIAFPAGLLLVLCKYHLRSSTDESCGTDDPSFGNDDSTTASLNINSANHLPTTTPPPPWLNFLSENYKTKFWYWEIVELSRKVTQTLLITLFGWEDRLTVIITTCISVLFLLVARKMFSLTVIFINVIVAANEFPEEHDDSISVILVILNVIVLVIIAGELLVTIVVHIKHFGIISFVAVSIRRLRASAMSKSD</sequence>
<reference evidence="4 5" key="1">
    <citation type="journal article" date="2017" name="PLoS Biol.">
        <title>The sea cucumber genome provides insights into morphological evolution and visceral regeneration.</title>
        <authorList>
            <person name="Zhang X."/>
            <person name="Sun L."/>
            <person name="Yuan J."/>
            <person name="Sun Y."/>
            <person name="Gao Y."/>
            <person name="Zhang L."/>
            <person name="Li S."/>
            <person name="Dai H."/>
            <person name="Hamel J.F."/>
            <person name="Liu C."/>
            <person name="Yu Y."/>
            <person name="Liu S."/>
            <person name="Lin W."/>
            <person name="Guo K."/>
            <person name="Jin S."/>
            <person name="Xu P."/>
            <person name="Storey K.B."/>
            <person name="Huan P."/>
            <person name="Zhang T."/>
            <person name="Zhou Y."/>
            <person name="Zhang J."/>
            <person name="Lin C."/>
            <person name="Li X."/>
            <person name="Xing L."/>
            <person name="Huo D."/>
            <person name="Sun M."/>
            <person name="Wang L."/>
            <person name="Mercier A."/>
            <person name="Li F."/>
            <person name="Yang H."/>
            <person name="Xiang J."/>
        </authorList>
    </citation>
    <scope>NUCLEOTIDE SEQUENCE [LARGE SCALE GENOMIC DNA]</scope>
    <source>
        <strain evidence="4">Shaxun</strain>
        <tissue evidence="4">Muscle</tissue>
    </source>
</reference>
<feature type="transmembrane region" description="Helical" evidence="3">
    <location>
        <begin position="1038"/>
        <end position="1064"/>
    </location>
</feature>
<feature type="transmembrane region" description="Helical" evidence="3">
    <location>
        <begin position="995"/>
        <end position="1026"/>
    </location>
</feature>
<evidence type="ECO:0000313" key="4">
    <source>
        <dbReference type="EMBL" id="PIK44903.1"/>
    </source>
</evidence>
<evidence type="ECO:0000256" key="3">
    <source>
        <dbReference type="SAM" id="Phobius"/>
    </source>
</evidence>
<proteinExistence type="predicted"/>